<evidence type="ECO:0000313" key="3">
    <source>
        <dbReference type="Proteomes" id="UP000184512"/>
    </source>
</evidence>
<dbReference type="OrthoDB" id="4965795at2"/>
<proteinExistence type="predicted"/>
<sequence length="113" mass="13185">MGDAWTVIVSPEVADWYRGLKPADRRLVDKMLDMLRALGNQLRMPHSKSLGDGLFELRFSIQQATIAQRITYTFQPQQRIITLTTFRKTKNNERQEVTRARQAKADYEKEIES</sequence>
<reference evidence="2 3" key="1">
    <citation type="submission" date="2016-11" db="EMBL/GenBank/DDBJ databases">
        <authorList>
            <person name="Jaros S."/>
            <person name="Januszkiewicz K."/>
            <person name="Wedrychowicz H."/>
        </authorList>
    </citation>
    <scope>NUCLEOTIDE SEQUENCE [LARGE SCALE GENOMIC DNA]</scope>
    <source>
        <strain evidence="2 3">DSM 12906</strain>
    </source>
</reference>
<dbReference type="Pfam" id="PF05973">
    <property type="entry name" value="Gp49"/>
    <property type="match status" value="1"/>
</dbReference>
<accession>A0A1M6G1Z2</accession>
<dbReference type="InterPro" id="IPR009241">
    <property type="entry name" value="HigB-like"/>
</dbReference>
<protein>
    <recommendedName>
        <fullName evidence="4">Phage-related protein</fullName>
    </recommendedName>
</protein>
<evidence type="ECO:0000256" key="1">
    <source>
        <dbReference type="SAM" id="MobiDB-lite"/>
    </source>
</evidence>
<dbReference type="STRING" id="1123357.SAMN02745244_01583"/>
<dbReference type="AlphaFoldDB" id="A0A1M6G1Z2"/>
<gene>
    <name evidence="2" type="ORF">SAMN02745244_01583</name>
</gene>
<organism evidence="2 3">
    <name type="scientific">Tessaracoccus bendigoensis DSM 12906</name>
    <dbReference type="NCBI Taxonomy" id="1123357"/>
    <lineage>
        <taxon>Bacteria</taxon>
        <taxon>Bacillati</taxon>
        <taxon>Actinomycetota</taxon>
        <taxon>Actinomycetes</taxon>
        <taxon>Propionibacteriales</taxon>
        <taxon>Propionibacteriaceae</taxon>
        <taxon>Tessaracoccus</taxon>
    </lineage>
</organism>
<keyword evidence="3" id="KW-1185">Reference proteome</keyword>
<dbReference type="RefSeq" id="WP_073186978.1">
    <property type="nucleotide sequence ID" value="NZ_FQZG01000024.1"/>
</dbReference>
<evidence type="ECO:0008006" key="4">
    <source>
        <dbReference type="Google" id="ProtNLM"/>
    </source>
</evidence>
<feature type="region of interest" description="Disordered" evidence="1">
    <location>
        <begin position="92"/>
        <end position="113"/>
    </location>
</feature>
<name>A0A1M6G1Z2_9ACTN</name>
<evidence type="ECO:0000313" key="2">
    <source>
        <dbReference type="EMBL" id="SHJ03995.1"/>
    </source>
</evidence>
<dbReference type="EMBL" id="FQZG01000024">
    <property type="protein sequence ID" value="SHJ03995.1"/>
    <property type="molecule type" value="Genomic_DNA"/>
</dbReference>
<dbReference type="Proteomes" id="UP000184512">
    <property type="component" value="Unassembled WGS sequence"/>
</dbReference>